<dbReference type="Gene3D" id="1.50.10.10">
    <property type="match status" value="1"/>
</dbReference>
<evidence type="ECO:0000256" key="1">
    <source>
        <dbReference type="ARBA" id="ARBA00001913"/>
    </source>
</evidence>
<evidence type="ECO:0000256" key="10">
    <source>
        <dbReference type="ARBA" id="ARBA00022989"/>
    </source>
</evidence>
<dbReference type="InParanoid" id="A0A2P6NCJ4"/>
<feature type="active site" description="Proton donor" evidence="18">
    <location>
        <position position="254"/>
    </location>
</feature>
<keyword evidence="6 19" id="KW-0479">Metal-binding</keyword>
<dbReference type="FunFam" id="1.50.10.10:FF:000017">
    <property type="entry name" value="alpha-1,2-Mannosidase"/>
    <property type="match status" value="1"/>
</dbReference>
<evidence type="ECO:0000256" key="11">
    <source>
        <dbReference type="ARBA" id="ARBA00023034"/>
    </source>
</evidence>
<evidence type="ECO:0000256" key="4">
    <source>
        <dbReference type="ARBA" id="ARBA00007658"/>
    </source>
</evidence>
<evidence type="ECO:0000256" key="3">
    <source>
        <dbReference type="ARBA" id="ARBA00004922"/>
    </source>
</evidence>
<keyword evidence="5 23" id="KW-0812">Transmembrane</keyword>
<evidence type="ECO:0000256" key="19">
    <source>
        <dbReference type="PIRSR" id="PIRSR601382-2"/>
    </source>
</evidence>
<evidence type="ECO:0000256" key="20">
    <source>
        <dbReference type="PIRSR" id="PIRSR601382-3"/>
    </source>
</evidence>
<comment type="subcellular location">
    <subcellularLocation>
        <location evidence="2">Golgi apparatus membrane</location>
        <topology evidence="2">Single-pass type II membrane protein</topology>
    </subcellularLocation>
</comment>
<feature type="active site" evidence="18">
    <location>
        <position position="387"/>
    </location>
</feature>
<evidence type="ECO:0000256" key="16">
    <source>
        <dbReference type="ARBA" id="ARBA00047669"/>
    </source>
</evidence>
<feature type="compositionally biased region" description="Polar residues" evidence="22">
    <location>
        <begin position="98"/>
        <end position="109"/>
    </location>
</feature>
<dbReference type="Proteomes" id="UP000241769">
    <property type="component" value="Unassembled WGS sequence"/>
</dbReference>
<dbReference type="GO" id="GO:0000139">
    <property type="term" value="C:Golgi membrane"/>
    <property type="evidence" value="ECO:0007669"/>
    <property type="project" value="UniProtKB-SubCell"/>
</dbReference>
<dbReference type="GO" id="GO:0009100">
    <property type="term" value="P:glycoprotein metabolic process"/>
    <property type="evidence" value="ECO:0007669"/>
    <property type="project" value="UniProtKB-ARBA"/>
</dbReference>
<feature type="compositionally biased region" description="Basic and acidic residues" evidence="22">
    <location>
        <begin position="122"/>
        <end position="131"/>
    </location>
</feature>
<keyword evidence="13 20" id="KW-1015">Disulfide bond</keyword>
<dbReference type="PRINTS" id="PR00747">
    <property type="entry name" value="GLYHDRLASE47"/>
</dbReference>
<evidence type="ECO:0000313" key="25">
    <source>
        <dbReference type="Proteomes" id="UP000241769"/>
    </source>
</evidence>
<organism evidence="24 25">
    <name type="scientific">Planoprotostelium fungivorum</name>
    <dbReference type="NCBI Taxonomy" id="1890364"/>
    <lineage>
        <taxon>Eukaryota</taxon>
        <taxon>Amoebozoa</taxon>
        <taxon>Evosea</taxon>
        <taxon>Variosea</taxon>
        <taxon>Cavosteliida</taxon>
        <taxon>Cavosteliaceae</taxon>
        <taxon>Planoprotostelium</taxon>
    </lineage>
</organism>
<keyword evidence="9" id="KW-0735">Signal-anchor</keyword>
<evidence type="ECO:0000256" key="5">
    <source>
        <dbReference type="ARBA" id="ARBA00022692"/>
    </source>
</evidence>
<evidence type="ECO:0000256" key="21">
    <source>
        <dbReference type="RuleBase" id="RU361193"/>
    </source>
</evidence>
<evidence type="ECO:0000256" key="7">
    <source>
        <dbReference type="ARBA" id="ARBA00022801"/>
    </source>
</evidence>
<comment type="catalytic activity">
    <reaction evidence="17">
        <text>N(4)-(alpha-D-Man-(1-&gt;2)-alpha-D-Man-(1-&gt;2)-alpha-D-Man-(1-&gt;3)-[alpha-D-Man-(1-&gt;2)-alpha-D-Man-(1-&gt;3)-[alpha-D-Man-(1-&gt;2)-alpha-D-Man-(1-&gt;6)]-alpha-D-Man-(1-&gt;6)]-beta-D-Man-(1-&gt;4)-beta-D-GlcNAc-(1-&gt;4)-beta-D-GlcNAc)-L-asparaginyl-[protein] (N-glucan mannose isomer 9A1,2,3B1,2,3) + 4 H2O = N(4)-(alpha-D-Man-(1-&gt;3)-[alpha-D-Man-(1-&gt;3)-[alpha-D-Man-(1-&gt;6)]-alpha-D-Man-(1-&gt;6)]-beta-D-Man-(1-&gt;4)-beta-D-GlcNAc-(1-&gt;4)-beta-D-GlcNAc)-L-asparaginyl-[protein] (N-glucan mannose isomer 5A1,2) + 4 beta-D-mannose</text>
        <dbReference type="Rhea" id="RHEA:56008"/>
        <dbReference type="Rhea" id="RHEA-COMP:14356"/>
        <dbReference type="Rhea" id="RHEA-COMP:14367"/>
        <dbReference type="ChEBI" id="CHEBI:15377"/>
        <dbReference type="ChEBI" id="CHEBI:28563"/>
        <dbReference type="ChEBI" id="CHEBI:59087"/>
        <dbReference type="ChEBI" id="CHEBI:139493"/>
        <dbReference type="EC" id="3.2.1.113"/>
    </reaction>
</comment>
<name>A0A2P6NCJ4_9EUKA</name>
<dbReference type="EMBL" id="MDYQ01000121">
    <property type="protein sequence ID" value="PRP81686.1"/>
    <property type="molecule type" value="Genomic_DNA"/>
</dbReference>
<gene>
    <name evidence="24" type="ORF">PROFUN_01193</name>
</gene>
<dbReference type="EC" id="3.2.1.-" evidence="21"/>
<evidence type="ECO:0000256" key="8">
    <source>
        <dbReference type="ARBA" id="ARBA00022837"/>
    </source>
</evidence>
<dbReference type="PANTHER" id="PTHR11742">
    <property type="entry name" value="MANNOSYL-OLIGOSACCHARIDE ALPHA-1,2-MANNOSIDASE-RELATED"/>
    <property type="match status" value="1"/>
</dbReference>
<feature type="active site" evidence="18">
    <location>
        <position position="514"/>
    </location>
</feature>
<dbReference type="FunCoup" id="A0A2P6NCJ4">
    <property type="interactions" value="410"/>
</dbReference>
<proteinExistence type="inferred from homology"/>
<feature type="region of interest" description="Disordered" evidence="22">
    <location>
        <begin position="80"/>
        <end position="148"/>
    </location>
</feature>
<evidence type="ECO:0000256" key="13">
    <source>
        <dbReference type="ARBA" id="ARBA00023157"/>
    </source>
</evidence>
<keyword evidence="7 21" id="KW-0378">Hydrolase</keyword>
<keyword evidence="15 21" id="KW-0326">Glycosidase</keyword>
<comment type="cofactor">
    <cofactor evidence="1 19">
        <name>Ca(2+)</name>
        <dbReference type="ChEBI" id="CHEBI:29108"/>
    </cofactor>
</comment>
<dbReference type="InterPro" id="IPR001382">
    <property type="entry name" value="Glyco_hydro_47"/>
</dbReference>
<dbReference type="GO" id="GO:0004571">
    <property type="term" value="F:mannosyl-oligosaccharide 1,2-alpha-mannosidase activity"/>
    <property type="evidence" value="ECO:0007669"/>
    <property type="project" value="UniProtKB-EC"/>
</dbReference>
<dbReference type="GO" id="GO:0005509">
    <property type="term" value="F:calcium ion binding"/>
    <property type="evidence" value="ECO:0007669"/>
    <property type="project" value="InterPro"/>
</dbReference>
<dbReference type="SUPFAM" id="SSF48225">
    <property type="entry name" value="Seven-hairpin glycosidases"/>
    <property type="match status" value="1"/>
</dbReference>
<evidence type="ECO:0000256" key="23">
    <source>
        <dbReference type="SAM" id="Phobius"/>
    </source>
</evidence>
<accession>A0A2P6NCJ4</accession>
<reference evidence="24 25" key="1">
    <citation type="journal article" date="2018" name="Genome Biol. Evol.">
        <title>Multiple Roots of Fruiting Body Formation in Amoebozoa.</title>
        <authorList>
            <person name="Hillmann F."/>
            <person name="Forbes G."/>
            <person name="Novohradska S."/>
            <person name="Ferling I."/>
            <person name="Riege K."/>
            <person name="Groth M."/>
            <person name="Westermann M."/>
            <person name="Marz M."/>
            <person name="Spaller T."/>
            <person name="Winckler T."/>
            <person name="Schaap P."/>
            <person name="Glockner G."/>
        </authorList>
    </citation>
    <scope>NUCLEOTIDE SEQUENCE [LARGE SCALE GENOMIC DNA]</scope>
    <source>
        <strain evidence="24 25">Jena</strain>
    </source>
</reference>
<keyword evidence="11" id="KW-0333">Golgi apparatus</keyword>
<feature type="active site" description="Proton donor" evidence="18">
    <location>
        <position position="491"/>
    </location>
</feature>
<keyword evidence="8 19" id="KW-0106">Calcium</keyword>
<evidence type="ECO:0000256" key="17">
    <source>
        <dbReference type="ARBA" id="ARBA00048605"/>
    </source>
</evidence>
<evidence type="ECO:0000256" key="15">
    <source>
        <dbReference type="ARBA" id="ARBA00023295"/>
    </source>
</evidence>
<evidence type="ECO:0000256" key="14">
    <source>
        <dbReference type="ARBA" id="ARBA00023180"/>
    </source>
</evidence>
<keyword evidence="14" id="KW-0325">Glycoprotein</keyword>
<keyword evidence="10 23" id="KW-1133">Transmembrane helix</keyword>
<dbReference type="OrthoDB" id="30822at2759"/>
<sequence length="613" mass="70296">MNSERSSVGPRLWNGGSNPSPILPNYSPYASVVKENRGPASWEVQFKRFFLRRRAGIISLLLVFGLFMLISGFSGFRATPTRPIPINRETPSLREKSPVNNDPDAQTPDQVEVVRPPVGEIESPKSIEPPKKTPTPPPEEDVIPDDPSIKWKMVNGRNPSKRRNDIDKPKREAVKAAMVLSWDNYVRYAWGYDELHPIRKSGFNWLGEDGLATTIVDSLDTLLIMGMYKEYNHARDWLVQHLKYNGRGMTSLFESTIRVLGGFVSAYELTGEKDRELLDKAEELGKIMSACFDTPSGIPYTTMVLSDKRAQNPWGAPESALSEVASIQLEWWTLSYHTKNQDYGKKAMRVFEILRDKNPNRGLFSVYVNIHDGSISRDHITMGALGDSFYEYLLKVHLLTGDEKWREMYDRTAVAITDKLVKRSKSGLLYIAELINGNILDKMDHLVCFAAGMFGLGAEGERRSADMEVAAGLTETCYQMYRRQKTGISPEIVRFSEQNDMYVPDSTHYILRPETVESLFIMWRLTHDQKYRDQGWEIFQAIEKYCRTDNGYSGIRNVNQIPVSHDDEQRSFFMAETLKYLYLLFSDDDLIPLDEYVFNTEAHPLKRRDREKK</sequence>
<evidence type="ECO:0000256" key="22">
    <source>
        <dbReference type="SAM" id="MobiDB-lite"/>
    </source>
</evidence>
<dbReference type="PANTHER" id="PTHR11742:SF6">
    <property type="entry name" value="MANNOSYL-OLIGOSACCHARIDE ALPHA-1,2-MANNOSIDASE IA-RELATED"/>
    <property type="match status" value="1"/>
</dbReference>
<dbReference type="InterPro" id="IPR036026">
    <property type="entry name" value="Seven-hairpin_glycosidases"/>
</dbReference>
<dbReference type="STRING" id="1890364.A0A2P6NCJ4"/>
<comment type="catalytic activity">
    <reaction evidence="16">
        <text>N(4)-(alpha-D-Man-(1-&gt;2)-alpha-D-Man-(1-&gt;2)-alpha-D-Man-(1-&gt;3)-[alpha-D-Man-(1-&gt;3)-[alpha-D-Man-(1-&gt;2)-alpha-D-Man-(1-&gt;6)]-alpha-D-Man-(1-&gt;6)]-beta-D-Man-(1-&gt;4)-beta-D-GlcNAc-(1-&gt;4)-beta-D-GlcNAc)-L-asparaginyl-[protein] (N-glucan mannose isomer 8A1,2,3B1,3) + 3 H2O = N(4)-(alpha-D-Man-(1-&gt;3)-[alpha-D-Man-(1-&gt;3)-[alpha-D-Man-(1-&gt;6)]-alpha-D-Man-(1-&gt;6)]-beta-D-Man-(1-&gt;4)-beta-D-GlcNAc-(1-&gt;4)-beta-D-GlcNAc)-L-asparaginyl-[protein] (N-glucan mannose isomer 5A1,2) + 3 beta-D-mannose</text>
        <dbReference type="Rhea" id="RHEA:56028"/>
        <dbReference type="Rhea" id="RHEA-COMP:14358"/>
        <dbReference type="Rhea" id="RHEA-COMP:14367"/>
        <dbReference type="ChEBI" id="CHEBI:15377"/>
        <dbReference type="ChEBI" id="CHEBI:28563"/>
        <dbReference type="ChEBI" id="CHEBI:59087"/>
        <dbReference type="ChEBI" id="CHEBI:60628"/>
        <dbReference type="EC" id="3.2.1.113"/>
    </reaction>
</comment>
<dbReference type="AlphaFoldDB" id="A0A2P6NCJ4"/>
<evidence type="ECO:0000256" key="6">
    <source>
        <dbReference type="ARBA" id="ARBA00022723"/>
    </source>
</evidence>
<keyword evidence="25" id="KW-1185">Reference proteome</keyword>
<dbReference type="GO" id="GO:0005975">
    <property type="term" value="P:carbohydrate metabolic process"/>
    <property type="evidence" value="ECO:0007669"/>
    <property type="project" value="InterPro"/>
</dbReference>
<evidence type="ECO:0000313" key="24">
    <source>
        <dbReference type="EMBL" id="PRP81686.1"/>
    </source>
</evidence>
<protein>
    <recommendedName>
        <fullName evidence="21">alpha-1,2-Mannosidase</fullName>
        <ecNumber evidence="21">3.2.1.-</ecNumber>
    </recommendedName>
</protein>
<dbReference type="InterPro" id="IPR012341">
    <property type="entry name" value="6hp_glycosidase-like_sf"/>
</dbReference>
<feature type="binding site" evidence="19">
    <location>
        <position position="600"/>
    </location>
    <ligand>
        <name>Ca(2+)</name>
        <dbReference type="ChEBI" id="CHEBI:29108"/>
    </ligand>
</feature>
<feature type="transmembrane region" description="Helical" evidence="23">
    <location>
        <begin position="55"/>
        <end position="76"/>
    </location>
</feature>
<keyword evidence="12 23" id="KW-0472">Membrane</keyword>
<evidence type="ECO:0000256" key="2">
    <source>
        <dbReference type="ARBA" id="ARBA00004323"/>
    </source>
</evidence>
<evidence type="ECO:0000256" key="12">
    <source>
        <dbReference type="ARBA" id="ARBA00023136"/>
    </source>
</evidence>
<comment type="pathway">
    <text evidence="3">Protein modification; protein glycosylation.</text>
</comment>
<dbReference type="GO" id="GO:0005783">
    <property type="term" value="C:endoplasmic reticulum"/>
    <property type="evidence" value="ECO:0007669"/>
    <property type="project" value="TreeGrafter"/>
</dbReference>
<feature type="disulfide bond" evidence="20">
    <location>
        <begin position="448"/>
        <end position="477"/>
    </location>
</feature>
<dbReference type="InterPro" id="IPR050749">
    <property type="entry name" value="Glycosyl_Hydrolase_47"/>
</dbReference>
<evidence type="ECO:0000256" key="9">
    <source>
        <dbReference type="ARBA" id="ARBA00022968"/>
    </source>
</evidence>
<dbReference type="Pfam" id="PF01532">
    <property type="entry name" value="Glyco_hydro_47"/>
    <property type="match status" value="1"/>
</dbReference>
<evidence type="ECO:0000256" key="18">
    <source>
        <dbReference type="PIRSR" id="PIRSR601382-1"/>
    </source>
</evidence>
<comment type="caution">
    <text evidence="24">The sequence shown here is derived from an EMBL/GenBank/DDBJ whole genome shotgun (WGS) entry which is preliminary data.</text>
</comment>
<comment type="similarity">
    <text evidence="4 21">Belongs to the glycosyl hydrolase 47 family.</text>
</comment>